<evidence type="ECO:0000256" key="1">
    <source>
        <dbReference type="SAM" id="MobiDB-lite"/>
    </source>
</evidence>
<accession>A0A917W586</accession>
<protein>
    <submittedName>
        <fullName evidence="2">Uncharacterized protein</fullName>
    </submittedName>
</protein>
<sequence length="71" mass="7459">MDNSRVSICSSWHCQTAALVWGNDYQETLEASLPAPARPSGRSTQKQPAEAPADDPAGHTSHAATHSGDVS</sequence>
<dbReference type="AlphaFoldDB" id="A0A917W586"/>
<evidence type="ECO:0000313" key="2">
    <source>
        <dbReference type="EMBL" id="GGL69689.1"/>
    </source>
</evidence>
<organism evidence="2 3">
    <name type="scientific">Microlunatus endophyticus</name>
    <dbReference type="NCBI Taxonomy" id="1716077"/>
    <lineage>
        <taxon>Bacteria</taxon>
        <taxon>Bacillati</taxon>
        <taxon>Actinomycetota</taxon>
        <taxon>Actinomycetes</taxon>
        <taxon>Propionibacteriales</taxon>
        <taxon>Propionibacteriaceae</taxon>
        <taxon>Microlunatus</taxon>
    </lineage>
</organism>
<feature type="region of interest" description="Disordered" evidence="1">
    <location>
        <begin position="31"/>
        <end position="71"/>
    </location>
</feature>
<gene>
    <name evidence="2" type="ORF">GCM10011575_30320</name>
</gene>
<evidence type="ECO:0000313" key="3">
    <source>
        <dbReference type="Proteomes" id="UP000613840"/>
    </source>
</evidence>
<reference evidence="2" key="2">
    <citation type="submission" date="2020-09" db="EMBL/GenBank/DDBJ databases">
        <authorList>
            <person name="Sun Q."/>
            <person name="Zhou Y."/>
        </authorList>
    </citation>
    <scope>NUCLEOTIDE SEQUENCE</scope>
    <source>
        <strain evidence="2">CGMCC 4.7306</strain>
    </source>
</reference>
<dbReference type="EMBL" id="BMMZ01000007">
    <property type="protein sequence ID" value="GGL69689.1"/>
    <property type="molecule type" value="Genomic_DNA"/>
</dbReference>
<comment type="caution">
    <text evidence="2">The sequence shown here is derived from an EMBL/GenBank/DDBJ whole genome shotgun (WGS) entry which is preliminary data.</text>
</comment>
<reference evidence="2" key="1">
    <citation type="journal article" date="2014" name="Int. J. Syst. Evol. Microbiol.">
        <title>Complete genome sequence of Corynebacterium casei LMG S-19264T (=DSM 44701T), isolated from a smear-ripened cheese.</title>
        <authorList>
            <consortium name="US DOE Joint Genome Institute (JGI-PGF)"/>
            <person name="Walter F."/>
            <person name="Albersmeier A."/>
            <person name="Kalinowski J."/>
            <person name="Ruckert C."/>
        </authorList>
    </citation>
    <scope>NUCLEOTIDE SEQUENCE</scope>
    <source>
        <strain evidence="2">CGMCC 4.7306</strain>
    </source>
</reference>
<feature type="compositionally biased region" description="Polar residues" evidence="1">
    <location>
        <begin position="62"/>
        <end position="71"/>
    </location>
</feature>
<proteinExistence type="predicted"/>
<name>A0A917W586_9ACTN</name>
<keyword evidence="3" id="KW-1185">Reference proteome</keyword>
<dbReference type="Proteomes" id="UP000613840">
    <property type="component" value="Unassembled WGS sequence"/>
</dbReference>